<evidence type="ECO:0000256" key="2">
    <source>
        <dbReference type="ARBA" id="ARBA00006156"/>
    </source>
</evidence>
<evidence type="ECO:0000313" key="8">
    <source>
        <dbReference type="EMBL" id="MBB4098884.1"/>
    </source>
</evidence>
<evidence type="ECO:0000256" key="6">
    <source>
        <dbReference type="ARBA" id="ARBA00023136"/>
    </source>
</evidence>
<dbReference type="RefSeq" id="WP_425506551.1">
    <property type="nucleotide sequence ID" value="NZ_JACIEH010000002.1"/>
</dbReference>
<dbReference type="Proteomes" id="UP000557392">
    <property type="component" value="Unassembled WGS sequence"/>
</dbReference>
<dbReference type="GO" id="GO:0005886">
    <property type="term" value="C:plasma membrane"/>
    <property type="evidence" value="ECO:0007669"/>
    <property type="project" value="UniProtKB-SubCell"/>
</dbReference>
<keyword evidence="9" id="KW-1185">Reference proteome</keyword>
<dbReference type="AlphaFoldDB" id="A0A7W6NW87"/>
<dbReference type="PRINTS" id="PR00952">
    <property type="entry name" value="TYPE3IMQPROT"/>
</dbReference>
<evidence type="ECO:0000256" key="7">
    <source>
        <dbReference type="SAM" id="Phobius"/>
    </source>
</evidence>
<keyword evidence="5 7" id="KW-1133">Transmembrane helix</keyword>
<evidence type="ECO:0000313" key="9">
    <source>
        <dbReference type="Proteomes" id="UP000557392"/>
    </source>
</evidence>
<evidence type="ECO:0000256" key="1">
    <source>
        <dbReference type="ARBA" id="ARBA00004651"/>
    </source>
</evidence>
<comment type="similarity">
    <text evidence="2">Belongs to the FliQ/MopD/SpaQ family.</text>
</comment>
<evidence type="ECO:0000256" key="3">
    <source>
        <dbReference type="ARBA" id="ARBA00022475"/>
    </source>
</evidence>
<feature type="transmembrane region" description="Helical" evidence="7">
    <location>
        <begin position="49"/>
        <end position="67"/>
    </location>
</feature>
<accession>A0A7W6NW87</accession>
<feature type="transmembrane region" description="Helical" evidence="7">
    <location>
        <begin position="7"/>
        <end position="29"/>
    </location>
</feature>
<organism evidence="8 9">
    <name type="scientific">Sphingomonas kyeonggiensis</name>
    <dbReference type="NCBI Taxonomy" id="1268553"/>
    <lineage>
        <taxon>Bacteria</taxon>
        <taxon>Pseudomonadati</taxon>
        <taxon>Pseudomonadota</taxon>
        <taxon>Alphaproteobacteria</taxon>
        <taxon>Sphingomonadales</taxon>
        <taxon>Sphingomonadaceae</taxon>
        <taxon>Sphingomonas</taxon>
    </lineage>
</organism>
<dbReference type="PANTHER" id="PTHR34040:SF2">
    <property type="entry name" value="FLAGELLAR BIOSYNTHETIC PROTEIN FLIQ"/>
    <property type="match status" value="1"/>
</dbReference>
<keyword evidence="6 7" id="KW-0472">Membrane</keyword>
<evidence type="ECO:0000256" key="4">
    <source>
        <dbReference type="ARBA" id="ARBA00022692"/>
    </source>
</evidence>
<comment type="caution">
    <text evidence="8">The sequence shown here is derived from an EMBL/GenBank/DDBJ whole genome shotgun (WGS) entry which is preliminary data.</text>
</comment>
<dbReference type="GO" id="GO:0009306">
    <property type="term" value="P:protein secretion"/>
    <property type="evidence" value="ECO:0007669"/>
    <property type="project" value="InterPro"/>
</dbReference>
<reference evidence="8 9" key="1">
    <citation type="submission" date="2020-08" db="EMBL/GenBank/DDBJ databases">
        <title>Genomic Encyclopedia of Type Strains, Phase IV (KMG-IV): sequencing the most valuable type-strain genomes for metagenomic binning, comparative biology and taxonomic classification.</title>
        <authorList>
            <person name="Goeker M."/>
        </authorList>
    </citation>
    <scope>NUCLEOTIDE SEQUENCE [LARGE SCALE GENOMIC DNA]</scope>
    <source>
        <strain evidence="8 9">DSM 101806</strain>
    </source>
</reference>
<keyword evidence="8" id="KW-0282">Flagellum</keyword>
<proteinExistence type="inferred from homology"/>
<sequence length="82" mass="8505">MQLAQSALMLVLTVAGPLLLTSLIVGTIIGLLQALTQIQETTLTFVPKLLAMGLVLLLMLPTIGAALNDFMTKISGLIVTGG</sequence>
<evidence type="ECO:0000256" key="5">
    <source>
        <dbReference type="ARBA" id="ARBA00022989"/>
    </source>
</evidence>
<gene>
    <name evidence="8" type="ORF">GGR46_002448</name>
</gene>
<keyword evidence="8" id="KW-0969">Cilium</keyword>
<dbReference type="Pfam" id="PF01313">
    <property type="entry name" value="Bac_export_3"/>
    <property type="match status" value="1"/>
</dbReference>
<keyword evidence="4 7" id="KW-0812">Transmembrane</keyword>
<dbReference type="PIRSF" id="PIRSF004669">
    <property type="entry name" value="FliQ"/>
    <property type="match status" value="1"/>
</dbReference>
<dbReference type="PANTHER" id="PTHR34040">
    <property type="entry name" value="FLAGELLAR BIOSYNTHETIC PROTEIN FLIQ"/>
    <property type="match status" value="1"/>
</dbReference>
<keyword evidence="8" id="KW-0966">Cell projection</keyword>
<dbReference type="InterPro" id="IPR002191">
    <property type="entry name" value="Bac_export_3"/>
</dbReference>
<protein>
    <submittedName>
        <fullName evidence="8">Flagellar biosynthetic protein FliQ</fullName>
    </submittedName>
</protein>
<dbReference type="EMBL" id="JACIEH010000002">
    <property type="protein sequence ID" value="MBB4098884.1"/>
    <property type="molecule type" value="Genomic_DNA"/>
</dbReference>
<comment type="subcellular location">
    <subcellularLocation>
        <location evidence="1">Cell membrane</location>
        <topology evidence="1">Multi-pass membrane protein</topology>
    </subcellularLocation>
</comment>
<name>A0A7W6NW87_9SPHN</name>
<keyword evidence="3" id="KW-1003">Cell membrane</keyword>